<dbReference type="Proteomes" id="UP000784294">
    <property type="component" value="Unassembled WGS sequence"/>
</dbReference>
<comment type="caution">
    <text evidence="2">The sequence shown here is derived from an EMBL/GenBank/DDBJ whole genome shotgun (WGS) entry which is preliminary data.</text>
</comment>
<protein>
    <submittedName>
        <fullName evidence="2">Uncharacterized protein</fullName>
    </submittedName>
</protein>
<dbReference type="AlphaFoldDB" id="A0A3S5CF02"/>
<name>A0A3S5CF02_9PLAT</name>
<accession>A0A3S5CF02</accession>
<sequence>MKSIHTLRWFPLPSQCAGSVDPRPRFNPQFSLFVLIMIPLMLRRILLFSACFRDFTASLPPYPCYSRRCSTLCLKPLVEHIHQPY</sequence>
<organism evidence="2 3">
    <name type="scientific">Protopolystoma xenopodis</name>
    <dbReference type="NCBI Taxonomy" id="117903"/>
    <lineage>
        <taxon>Eukaryota</taxon>
        <taxon>Metazoa</taxon>
        <taxon>Spiralia</taxon>
        <taxon>Lophotrochozoa</taxon>
        <taxon>Platyhelminthes</taxon>
        <taxon>Monogenea</taxon>
        <taxon>Polyopisthocotylea</taxon>
        <taxon>Polystomatidea</taxon>
        <taxon>Polystomatidae</taxon>
        <taxon>Protopolystoma</taxon>
    </lineage>
</organism>
<reference evidence="2" key="1">
    <citation type="submission" date="2018-11" db="EMBL/GenBank/DDBJ databases">
        <authorList>
            <consortium name="Pathogen Informatics"/>
        </authorList>
    </citation>
    <scope>NUCLEOTIDE SEQUENCE</scope>
</reference>
<evidence type="ECO:0000313" key="3">
    <source>
        <dbReference type="Proteomes" id="UP000784294"/>
    </source>
</evidence>
<gene>
    <name evidence="2" type="ORF">PXEA_LOCUS9225</name>
</gene>
<keyword evidence="1" id="KW-1133">Transmembrane helix</keyword>
<feature type="transmembrane region" description="Helical" evidence="1">
    <location>
        <begin position="30"/>
        <end position="52"/>
    </location>
</feature>
<dbReference type="EMBL" id="CAAALY010025916">
    <property type="protein sequence ID" value="VEL15785.1"/>
    <property type="molecule type" value="Genomic_DNA"/>
</dbReference>
<evidence type="ECO:0000313" key="2">
    <source>
        <dbReference type="EMBL" id="VEL15785.1"/>
    </source>
</evidence>
<keyword evidence="1" id="KW-0812">Transmembrane</keyword>
<keyword evidence="3" id="KW-1185">Reference proteome</keyword>
<proteinExistence type="predicted"/>
<keyword evidence="1" id="KW-0472">Membrane</keyword>
<evidence type="ECO:0000256" key="1">
    <source>
        <dbReference type="SAM" id="Phobius"/>
    </source>
</evidence>